<dbReference type="PANTHER" id="PTHR43884:SF35">
    <property type="entry name" value="DEHYDROGENASE, MITOCHONDRIAL, PUTATIVE-RELATED"/>
    <property type="match status" value="1"/>
</dbReference>
<dbReference type="GO" id="GO:0008470">
    <property type="term" value="F:3-methylbutanoyl-CoA dehydrogenase activity"/>
    <property type="evidence" value="ECO:0007669"/>
    <property type="project" value="TreeGrafter"/>
</dbReference>
<sequence length="522" mass="56965">MRRLSLSLPVSRRQYVRHASYVAGLFNFRIVPEELFPYPSRKLDADEAEAVQALIEQIRTRDKELNLAGARVATEYGGLGLGHTSHALVCEEVGTSGDGRLLQTIQHCSFASYLLSTVGSKEVKGKYLTGMSDGSIMMGWATQEDCGNDISMNTTKATLTGDGIYAVTGCKRCDFAEGATHYLVLAKTFTQTATEAGPMEVSRNTFFVVDKNAKGVSVKDGTVSFKDTPVVDVVGVVGEGFKDRMITLFTEQYVYASILLGIAKRVVQELRNSVPEQWAADKVASCACIMYAMESALYALTANLDLPTEDSLLEAALVNVFVQSSTNKWFSILSTATPVSEALEKCFENARLLLSMMESTDFLYSSAVCCGVEDYGLVFQRTSTLQMMQLRMMRSMGMKDRVPVQEIDCSAIDSAVITFGNAVEATFVRNASQVPHQQLIINRLGEAASLLYAASASASRAAMCQSKRLPTAKIEKELASAFIAMATKRSNQLSEESRNIGMTADDSYKRIAVAMCEKALRS</sequence>
<protein>
    <recommendedName>
        <fullName evidence="9">Acyl-CoA dehydrogenase</fullName>
    </recommendedName>
</protein>
<gene>
    <name evidence="7" type="ORF">JKF63_06410</name>
</gene>
<dbReference type="EMBL" id="JAFJZO010000007">
    <property type="protein sequence ID" value="KAG5510909.1"/>
    <property type="molecule type" value="Genomic_DNA"/>
</dbReference>
<keyword evidence="8" id="KW-1185">Reference proteome</keyword>
<dbReference type="Gene3D" id="2.40.110.10">
    <property type="entry name" value="Butyryl-CoA Dehydrogenase, subunit A, domain 2"/>
    <property type="match status" value="1"/>
</dbReference>
<dbReference type="GO" id="GO:0005739">
    <property type="term" value="C:mitochondrion"/>
    <property type="evidence" value="ECO:0007669"/>
    <property type="project" value="UniProtKB-SubCell"/>
</dbReference>
<dbReference type="Pfam" id="PF02771">
    <property type="entry name" value="Acyl-CoA_dh_N"/>
    <property type="match status" value="1"/>
</dbReference>
<evidence type="ECO:0000259" key="5">
    <source>
        <dbReference type="Pfam" id="PF02771"/>
    </source>
</evidence>
<comment type="subcellular location">
    <subcellularLocation>
        <location evidence="1">Mitochondrion</location>
    </subcellularLocation>
</comment>
<dbReference type="GO" id="GO:0006552">
    <property type="term" value="P:L-leucine catabolic process"/>
    <property type="evidence" value="ECO:0007669"/>
    <property type="project" value="TreeGrafter"/>
</dbReference>
<evidence type="ECO:0000256" key="2">
    <source>
        <dbReference type="ARBA" id="ARBA00022946"/>
    </source>
</evidence>
<name>A0A836LJW3_9TRYP</name>
<evidence type="ECO:0000256" key="4">
    <source>
        <dbReference type="ARBA" id="ARBA00023128"/>
    </source>
</evidence>
<evidence type="ECO:0000313" key="7">
    <source>
        <dbReference type="EMBL" id="KAG5510909.1"/>
    </source>
</evidence>
<evidence type="ECO:0000256" key="3">
    <source>
        <dbReference type="ARBA" id="ARBA00023002"/>
    </source>
</evidence>
<dbReference type="PANTHER" id="PTHR43884">
    <property type="entry name" value="ACYL-COA DEHYDROGENASE"/>
    <property type="match status" value="1"/>
</dbReference>
<evidence type="ECO:0000259" key="6">
    <source>
        <dbReference type="Pfam" id="PF21343"/>
    </source>
</evidence>
<dbReference type="Pfam" id="PF21343">
    <property type="entry name" value="ACAD9-ACADV_C"/>
    <property type="match status" value="1"/>
</dbReference>
<evidence type="ECO:0008006" key="9">
    <source>
        <dbReference type="Google" id="ProtNLM"/>
    </source>
</evidence>
<keyword evidence="2" id="KW-0809">Transit peptide</keyword>
<reference evidence="7 8" key="1">
    <citation type="submission" date="2021-02" db="EMBL/GenBank/DDBJ databases">
        <title>Porcisia hertigi Genome sequencing and assembly.</title>
        <authorList>
            <person name="Almutairi H."/>
            <person name="Gatherer D."/>
        </authorList>
    </citation>
    <scope>NUCLEOTIDE SEQUENCE [LARGE SCALE GENOMIC DNA]</scope>
    <source>
        <strain evidence="7 8">C119</strain>
    </source>
</reference>
<dbReference type="InterPro" id="IPR037069">
    <property type="entry name" value="AcylCoA_DH/ox_N_sf"/>
</dbReference>
<evidence type="ECO:0000256" key="1">
    <source>
        <dbReference type="ARBA" id="ARBA00004173"/>
    </source>
</evidence>
<dbReference type="Proteomes" id="UP000674318">
    <property type="component" value="Unassembled WGS sequence"/>
</dbReference>
<feature type="domain" description="Acyl-CoA dehydrogenase/oxidase N-terminal" evidence="5">
    <location>
        <begin position="56"/>
        <end position="134"/>
    </location>
</feature>
<dbReference type="OrthoDB" id="2588832at2759"/>
<dbReference type="InterPro" id="IPR049448">
    <property type="entry name" value="ACAD9/ACADV-like_C"/>
</dbReference>
<dbReference type="GeneID" id="94292437"/>
<dbReference type="AlphaFoldDB" id="A0A836LJW3"/>
<dbReference type="InterPro" id="IPR013786">
    <property type="entry name" value="AcylCoA_DH/ox_N"/>
</dbReference>
<comment type="caution">
    <text evidence="7">The sequence shown here is derived from an EMBL/GenBank/DDBJ whole genome shotgun (WGS) entry which is preliminary data.</text>
</comment>
<dbReference type="FunFam" id="1.20.140.10:FF:000071">
    <property type="entry name" value="Acyl-CoA dehydrogenase, mitochondrial,putative"/>
    <property type="match status" value="1"/>
</dbReference>
<proteinExistence type="predicted"/>
<dbReference type="FunFam" id="1.20.140.10:FF:000073">
    <property type="entry name" value="Putative acyl-CoA dehydrogenase, mitochondrial"/>
    <property type="match status" value="1"/>
</dbReference>
<evidence type="ECO:0000313" key="8">
    <source>
        <dbReference type="Proteomes" id="UP000674318"/>
    </source>
</evidence>
<dbReference type="Gene3D" id="1.10.540.10">
    <property type="entry name" value="Acyl-CoA dehydrogenase/oxidase, N-terminal domain"/>
    <property type="match status" value="1"/>
</dbReference>
<dbReference type="InterPro" id="IPR046373">
    <property type="entry name" value="Acyl-CoA_Oxase/DH_mid-dom_sf"/>
</dbReference>
<dbReference type="Gene3D" id="1.20.140.10">
    <property type="entry name" value="Butyryl-CoA Dehydrogenase, subunit A, domain 3"/>
    <property type="match status" value="2"/>
</dbReference>
<dbReference type="RefSeq" id="XP_067759381.1">
    <property type="nucleotide sequence ID" value="XM_067902360.1"/>
</dbReference>
<dbReference type="KEGG" id="phet:94292437"/>
<dbReference type="InterPro" id="IPR009100">
    <property type="entry name" value="AcylCoA_DH/oxidase_NM_dom_sf"/>
</dbReference>
<organism evidence="7 8">
    <name type="scientific">Porcisia hertigi</name>
    <dbReference type="NCBI Taxonomy" id="2761500"/>
    <lineage>
        <taxon>Eukaryota</taxon>
        <taxon>Discoba</taxon>
        <taxon>Euglenozoa</taxon>
        <taxon>Kinetoplastea</taxon>
        <taxon>Metakinetoplastina</taxon>
        <taxon>Trypanosomatida</taxon>
        <taxon>Trypanosomatidae</taxon>
        <taxon>Leishmaniinae</taxon>
        <taxon>Porcisia</taxon>
    </lineage>
</organism>
<feature type="domain" description="ACAD9/ACADV-like C-terminal" evidence="6">
    <location>
        <begin position="411"/>
        <end position="518"/>
    </location>
</feature>
<keyword evidence="4" id="KW-0496">Mitochondrion</keyword>
<dbReference type="FunFam" id="1.10.540.10:FF:000059">
    <property type="entry name" value="Acyl-CoA dehydrogenase, mitochondrial,putative"/>
    <property type="match status" value="1"/>
</dbReference>
<dbReference type="SUPFAM" id="SSF56645">
    <property type="entry name" value="Acyl-CoA dehydrogenase NM domain-like"/>
    <property type="match status" value="1"/>
</dbReference>
<accession>A0A836LJW3</accession>
<dbReference type="GO" id="GO:0050660">
    <property type="term" value="F:flavin adenine dinucleotide binding"/>
    <property type="evidence" value="ECO:0007669"/>
    <property type="project" value="InterPro"/>
</dbReference>
<keyword evidence="3" id="KW-0560">Oxidoreductase</keyword>